<gene>
    <name evidence="2" type="ORF">METZ01_LOCUS41912</name>
</gene>
<proteinExistence type="predicted"/>
<dbReference type="SUPFAM" id="SSF53335">
    <property type="entry name" value="S-adenosyl-L-methionine-dependent methyltransferases"/>
    <property type="match status" value="1"/>
</dbReference>
<dbReference type="InterPro" id="IPR013216">
    <property type="entry name" value="Methyltransf_11"/>
</dbReference>
<dbReference type="PANTHER" id="PTHR43591">
    <property type="entry name" value="METHYLTRANSFERASE"/>
    <property type="match status" value="1"/>
</dbReference>
<dbReference type="AlphaFoldDB" id="A0A381RDN3"/>
<dbReference type="CDD" id="cd02440">
    <property type="entry name" value="AdoMet_MTases"/>
    <property type="match status" value="1"/>
</dbReference>
<accession>A0A381RDN3</accession>
<dbReference type="PANTHER" id="PTHR43591:SF110">
    <property type="entry name" value="RHODANESE DOMAIN-CONTAINING PROTEIN"/>
    <property type="match status" value="1"/>
</dbReference>
<name>A0A381RDN3_9ZZZZ</name>
<dbReference type="InterPro" id="IPR029063">
    <property type="entry name" value="SAM-dependent_MTases_sf"/>
</dbReference>
<dbReference type="EMBL" id="UINC01001801">
    <property type="protein sequence ID" value="SUZ89058.1"/>
    <property type="molecule type" value="Genomic_DNA"/>
</dbReference>
<evidence type="ECO:0000313" key="2">
    <source>
        <dbReference type="EMBL" id="SUZ89058.1"/>
    </source>
</evidence>
<organism evidence="2">
    <name type="scientific">marine metagenome</name>
    <dbReference type="NCBI Taxonomy" id="408172"/>
    <lineage>
        <taxon>unclassified sequences</taxon>
        <taxon>metagenomes</taxon>
        <taxon>ecological metagenomes</taxon>
    </lineage>
</organism>
<dbReference type="Gene3D" id="3.40.50.150">
    <property type="entry name" value="Vaccinia Virus protein VP39"/>
    <property type="match status" value="1"/>
</dbReference>
<feature type="domain" description="Methyltransferase type 11" evidence="1">
    <location>
        <begin position="76"/>
        <end position="168"/>
    </location>
</feature>
<dbReference type="Pfam" id="PF08241">
    <property type="entry name" value="Methyltransf_11"/>
    <property type="match status" value="1"/>
</dbReference>
<evidence type="ECO:0000259" key="1">
    <source>
        <dbReference type="Pfam" id="PF08241"/>
    </source>
</evidence>
<sequence length="220" mass="23991">MAHLIMADQNRSSSAASKRILERAYALKTPDEAKALYGDWAVSYDQHLEQGLNYIAPACIAQILDNVLADRTASILDIGCGTGLVGAYLVGHGYSAIDGLDFSAEMLNQARSKQIYQKLLPGDLNTVLDIPDQTYDAGISCGTFTHGHVKADALDEILRVLKPGACFACTIHREVWQSAGFDSKFAQLMASGVAELESMNEQPFYENAPDDGRFCVIRRL</sequence>
<dbReference type="GO" id="GO:0008757">
    <property type="term" value="F:S-adenosylmethionine-dependent methyltransferase activity"/>
    <property type="evidence" value="ECO:0007669"/>
    <property type="project" value="InterPro"/>
</dbReference>
<protein>
    <recommendedName>
        <fullName evidence="1">Methyltransferase type 11 domain-containing protein</fullName>
    </recommendedName>
</protein>
<reference evidence="2" key="1">
    <citation type="submission" date="2018-05" db="EMBL/GenBank/DDBJ databases">
        <authorList>
            <person name="Lanie J.A."/>
            <person name="Ng W.-L."/>
            <person name="Kazmierczak K.M."/>
            <person name="Andrzejewski T.M."/>
            <person name="Davidsen T.M."/>
            <person name="Wayne K.J."/>
            <person name="Tettelin H."/>
            <person name="Glass J.I."/>
            <person name="Rusch D."/>
            <person name="Podicherti R."/>
            <person name="Tsui H.-C.T."/>
            <person name="Winkler M.E."/>
        </authorList>
    </citation>
    <scope>NUCLEOTIDE SEQUENCE</scope>
</reference>